<evidence type="ECO:0000313" key="2">
    <source>
        <dbReference type="Proteomes" id="UP000821866"/>
    </source>
</evidence>
<keyword evidence="2" id="KW-1185">Reference proteome</keyword>
<accession>A0A9J6DVS1</accession>
<dbReference type="Proteomes" id="UP000821866">
    <property type="component" value="Unassembled WGS sequence"/>
</dbReference>
<name>A0A9J6DVS1_RHIMP</name>
<reference evidence="1" key="2">
    <citation type="submission" date="2021-09" db="EMBL/GenBank/DDBJ databases">
        <authorList>
            <person name="Jia N."/>
            <person name="Wang J."/>
            <person name="Shi W."/>
            <person name="Du L."/>
            <person name="Sun Y."/>
            <person name="Zhan W."/>
            <person name="Jiang J."/>
            <person name="Wang Q."/>
            <person name="Zhang B."/>
            <person name="Ji P."/>
            <person name="Sakyi L.B."/>
            <person name="Cui X."/>
            <person name="Yuan T."/>
            <person name="Jiang B."/>
            <person name="Yang W."/>
            <person name="Lam T.T.-Y."/>
            <person name="Chang Q."/>
            <person name="Ding S."/>
            <person name="Wang X."/>
            <person name="Zhu J."/>
            <person name="Ruan X."/>
            <person name="Zhao L."/>
            <person name="Wei J."/>
            <person name="Que T."/>
            <person name="Du C."/>
            <person name="Cheng J."/>
            <person name="Dai P."/>
            <person name="Han X."/>
            <person name="Huang E."/>
            <person name="Gao Y."/>
            <person name="Liu J."/>
            <person name="Shao H."/>
            <person name="Ye R."/>
            <person name="Li L."/>
            <person name="Wei W."/>
            <person name="Wang X."/>
            <person name="Wang C."/>
            <person name="Huo Q."/>
            <person name="Li W."/>
            <person name="Guo W."/>
            <person name="Chen H."/>
            <person name="Chen S."/>
            <person name="Zhou L."/>
            <person name="Zhou L."/>
            <person name="Ni X."/>
            <person name="Tian J."/>
            <person name="Zhou Y."/>
            <person name="Sheng Y."/>
            <person name="Liu T."/>
            <person name="Pan Y."/>
            <person name="Xia L."/>
            <person name="Li J."/>
            <person name="Zhao F."/>
            <person name="Cao W."/>
        </authorList>
    </citation>
    <scope>NUCLEOTIDE SEQUENCE</scope>
    <source>
        <strain evidence="1">Rmic-2018</strain>
        <tissue evidence="1">Larvae</tissue>
    </source>
</reference>
<sequence>MSDGGGAGVVAQTRIHSTVKHVCHGRNLVLLPADLLVRVRTLQCGTPGVVAPLAVLKGYVAAGGESACALDRTRTDPVCTARWELRGISVMPLDGGEGHARRRRVSCLALLPKEGCVCRRVRRSLTSHRCTVAQSLVEAFRVTIDFRGTDSLVLALFSFEKAAADVATSTCRRPAFRASILRAS</sequence>
<protein>
    <submittedName>
        <fullName evidence="1">Uncharacterized protein</fullName>
    </submittedName>
</protein>
<evidence type="ECO:0000313" key="1">
    <source>
        <dbReference type="EMBL" id="KAH8026323.1"/>
    </source>
</evidence>
<reference evidence="1" key="1">
    <citation type="journal article" date="2020" name="Cell">
        <title>Large-Scale Comparative Analyses of Tick Genomes Elucidate Their Genetic Diversity and Vector Capacities.</title>
        <authorList>
            <consortium name="Tick Genome and Microbiome Consortium (TIGMIC)"/>
            <person name="Jia N."/>
            <person name="Wang J."/>
            <person name="Shi W."/>
            <person name="Du L."/>
            <person name="Sun Y."/>
            <person name="Zhan W."/>
            <person name="Jiang J.F."/>
            <person name="Wang Q."/>
            <person name="Zhang B."/>
            <person name="Ji P."/>
            <person name="Bell-Sakyi L."/>
            <person name="Cui X.M."/>
            <person name="Yuan T.T."/>
            <person name="Jiang B.G."/>
            <person name="Yang W.F."/>
            <person name="Lam T.T."/>
            <person name="Chang Q.C."/>
            <person name="Ding S.J."/>
            <person name="Wang X.J."/>
            <person name="Zhu J.G."/>
            <person name="Ruan X.D."/>
            <person name="Zhao L."/>
            <person name="Wei J.T."/>
            <person name="Ye R.Z."/>
            <person name="Que T.C."/>
            <person name="Du C.H."/>
            <person name="Zhou Y.H."/>
            <person name="Cheng J.X."/>
            <person name="Dai P.F."/>
            <person name="Guo W.B."/>
            <person name="Han X.H."/>
            <person name="Huang E.J."/>
            <person name="Li L.F."/>
            <person name="Wei W."/>
            <person name="Gao Y.C."/>
            <person name="Liu J.Z."/>
            <person name="Shao H.Z."/>
            <person name="Wang X."/>
            <person name="Wang C.C."/>
            <person name="Yang T.C."/>
            <person name="Huo Q.B."/>
            <person name="Li W."/>
            <person name="Chen H.Y."/>
            <person name="Chen S.E."/>
            <person name="Zhou L.G."/>
            <person name="Ni X.B."/>
            <person name="Tian J.H."/>
            <person name="Sheng Y."/>
            <person name="Liu T."/>
            <person name="Pan Y.S."/>
            <person name="Xia L.Y."/>
            <person name="Li J."/>
            <person name="Zhao F."/>
            <person name="Cao W.C."/>
        </authorList>
    </citation>
    <scope>NUCLEOTIDE SEQUENCE</scope>
    <source>
        <strain evidence="1">Rmic-2018</strain>
    </source>
</reference>
<gene>
    <name evidence="1" type="ORF">HPB51_019562</name>
</gene>
<dbReference type="AlphaFoldDB" id="A0A9J6DVS1"/>
<organism evidence="1 2">
    <name type="scientific">Rhipicephalus microplus</name>
    <name type="common">Cattle tick</name>
    <name type="synonym">Boophilus microplus</name>
    <dbReference type="NCBI Taxonomy" id="6941"/>
    <lineage>
        <taxon>Eukaryota</taxon>
        <taxon>Metazoa</taxon>
        <taxon>Ecdysozoa</taxon>
        <taxon>Arthropoda</taxon>
        <taxon>Chelicerata</taxon>
        <taxon>Arachnida</taxon>
        <taxon>Acari</taxon>
        <taxon>Parasitiformes</taxon>
        <taxon>Ixodida</taxon>
        <taxon>Ixodoidea</taxon>
        <taxon>Ixodidae</taxon>
        <taxon>Rhipicephalinae</taxon>
        <taxon>Rhipicephalus</taxon>
        <taxon>Boophilus</taxon>
    </lineage>
</organism>
<proteinExistence type="predicted"/>
<dbReference type="EMBL" id="JABSTU010000007">
    <property type="protein sequence ID" value="KAH8026323.1"/>
    <property type="molecule type" value="Genomic_DNA"/>
</dbReference>
<comment type="caution">
    <text evidence="1">The sequence shown here is derived from an EMBL/GenBank/DDBJ whole genome shotgun (WGS) entry which is preliminary data.</text>
</comment>